<accession>A0A0F9N047</accession>
<feature type="domain" description="ATPase dynein-related AAA" evidence="4">
    <location>
        <begin position="86"/>
        <end position="207"/>
    </location>
</feature>
<dbReference type="GO" id="GO:0016887">
    <property type="term" value="F:ATP hydrolysis activity"/>
    <property type="evidence" value="ECO:0007669"/>
    <property type="project" value="InterPro"/>
</dbReference>
<dbReference type="Pfam" id="PF08406">
    <property type="entry name" value="CbbQ_C"/>
    <property type="match status" value="1"/>
</dbReference>
<dbReference type="InterPro" id="IPR027417">
    <property type="entry name" value="P-loop_NTPase"/>
</dbReference>
<evidence type="ECO:0000259" key="5">
    <source>
        <dbReference type="Pfam" id="PF08406"/>
    </source>
</evidence>
<comment type="caution">
    <text evidence="6">The sequence shown here is derived from an EMBL/GenBank/DDBJ whole genome shotgun (WGS) entry which is preliminary data.</text>
</comment>
<dbReference type="InterPro" id="IPR050764">
    <property type="entry name" value="CbbQ/NirQ/NorQ/GpvN"/>
</dbReference>
<reference evidence="6" key="1">
    <citation type="journal article" date="2015" name="Nature">
        <title>Complex archaea that bridge the gap between prokaryotes and eukaryotes.</title>
        <authorList>
            <person name="Spang A."/>
            <person name="Saw J.H."/>
            <person name="Jorgensen S.L."/>
            <person name="Zaremba-Niedzwiedzka K."/>
            <person name="Martijn J."/>
            <person name="Lind A.E."/>
            <person name="van Eijk R."/>
            <person name="Schleper C."/>
            <person name="Guy L."/>
            <person name="Ettema T.J."/>
        </authorList>
    </citation>
    <scope>NUCLEOTIDE SEQUENCE</scope>
</reference>
<dbReference type="SUPFAM" id="SSF52540">
    <property type="entry name" value="P-loop containing nucleoside triphosphate hydrolases"/>
    <property type="match status" value="1"/>
</dbReference>
<dbReference type="GO" id="GO:0005524">
    <property type="term" value="F:ATP binding"/>
    <property type="evidence" value="ECO:0007669"/>
    <property type="project" value="UniProtKB-KW"/>
</dbReference>
<gene>
    <name evidence="6" type="ORF">LCGC14_1012020</name>
</gene>
<sequence length="353" mass="39358">MTARLVLEKALETIDNIKHPAPREKASIAELFGLEGVPKNVITMRMADTSSPYIPLPDEHYVFSKEMVREVLAFLRKPDSDAMYVFGHTGTGKTSGINQILSKLNWPAQQLTCHEDLQFAELVGQFVMRSERPGEAPQMKWIYGPLAKAMRDGHALVLNEVDLVEPGELSGLNDVLDGRPLVISENGGEIIYPHPDFRVFVTGNSFGSGDERGVYQGVKVQNLAAMDRYRMLEVKYLAPEIEEKIIQNVAPDLPEVIVKGMVQSANEIRHVFMGQADQGSSGLDINTQLGVTMSTRVIRRWANLTMDFSKADNALQYALDIALLRRTQPEERVAISQICKSVFGEQWSVEATQ</sequence>
<evidence type="ECO:0000313" key="6">
    <source>
        <dbReference type="EMBL" id="KKN12880.1"/>
    </source>
</evidence>
<keyword evidence="3" id="KW-0067">ATP-binding</keyword>
<evidence type="ECO:0000259" key="4">
    <source>
        <dbReference type="Pfam" id="PF07728"/>
    </source>
</evidence>
<name>A0A0F9N047_9ZZZZ</name>
<evidence type="ECO:0000256" key="3">
    <source>
        <dbReference type="ARBA" id="ARBA00022840"/>
    </source>
</evidence>
<evidence type="ECO:0000256" key="1">
    <source>
        <dbReference type="ARBA" id="ARBA00009417"/>
    </source>
</evidence>
<dbReference type="Gene3D" id="3.40.50.300">
    <property type="entry name" value="P-loop containing nucleotide triphosphate hydrolases"/>
    <property type="match status" value="1"/>
</dbReference>
<organism evidence="6">
    <name type="scientific">marine sediment metagenome</name>
    <dbReference type="NCBI Taxonomy" id="412755"/>
    <lineage>
        <taxon>unclassified sequences</taxon>
        <taxon>metagenomes</taxon>
        <taxon>ecological metagenomes</taxon>
    </lineage>
</organism>
<comment type="similarity">
    <text evidence="1">Belongs to the CbbQ/NirQ/NorQ/GpvN family.</text>
</comment>
<dbReference type="AlphaFoldDB" id="A0A0F9N047"/>
<evidence type="ECO:0008006" key="7">
    <source>
        <dbReference type="Google" id="ProtNLM"/>
    </source>
</evidence>
<protein>
    <recommendedName>
        <fullName evidence="7">ATPase dynein-related AAA domain-containing protein</fullName>
    </recommendedName>
</protein>
<dbReference type="PANTHER" id="PTHR42759:SF1">
    <property type="entry name" value="MAGNESIUM-CHELATASE SUBUNIT CHLD"/>
    <property type="match status" value="1"/>
</dbReference>
<feature type="domain" description="CbbQ/NirQ/NorQ C-terminal" evidence="5">
    <location>
        <begin position="242"/>
        <end position="341"/>
    </location>
</feature>
<dbReference type="InterPro" id="IPR011704">
    <property type="entry name" value="ATPase_dyneun-rel_AAA"/>
</dbReference>
<evidence type="ECO:0000256" key="2">
    <source>
        <dbReference type="ARBA" id="ARBA00022741"/>
    </source>
</evidence>
<dbReference type="PANTHER" id="PTHR42759">
    <property type="entry name" value="MOXR FAMILY PROTEIN"/>
    <property type="match status" value="1"/>
</dbReference>
<keyword evidence="2" id="KW-0547">Nucleotide-binding</keyword>
<proteinExistence type="inferred from homology"/>
<dbReference type="Pfam" id="PF07728">
    <property type="entry name" value="AAA_5"/>
    <property type="match status" value="1"/>
</dbReference>
<dbReference type="InterPro" id="IPR013615">
    <property type="entry name" value="CbbQ_C"/>
</dbReference>
<dbReference type="EMBL" id="LAZR01003982">
    <property type="protein sequence ID" value="KKN12880.1"/>
    <property type="molecule type" value="Genomic_DNA"/>
</dbReference>